<accession>A0A9D1SKN1</accession>
<sequence>MALAFLVFSIILLIIYFGFTNILTKRWAFWRYTFFSLVLLVLATSFLTDIWTGIILYGLILFFSASTFPFLFKKNKGKQPVYGRFVLAETGFATGFCAFMLSLQTLLLWFLPNELVITISSLIQFIYLLMPLSYIIYYLIDHDLLNSDYFVAIYQSTWNGVKNFAKTAFSLKGYMAIIMSIVIIIGGLYCLNGLLEVKLPQATQQIIAMLVLCIVSFFNMKAAFKKSIFYIIVVESLVYLKGLKEWQKYKTKNPATAYLDGEKTAKEQNYVLVIGESQSRDHLSAYGYARQTTPWLNEKKQDDDFILFKNAYSCHVMTAYVMAKVLTESNQYNQ</sequence>
<dbReference type="GO" id="GO:0016787">
    <property type="term" value="F:hydrolase activity"/>
    <property type="evidence" value="ECO:0007669"/>
    <property type="project" value="UniProtKB-KW"/>
</dbReference>
<feature type="transmembrane region" description="Helical" evidence="1">
    <location>
        <begin position="54"/>
        <end position="72"/>
    </location>
</feature>
<feature type="transmembrane region" description="Helical" evidence="1">
    <location>
        <begin position="30"/>
        <end position="48"/>
    </location>
</feature>
<feature type="non-terminal residue" evidence="3">
    <location>
        <position position="334"/>
    </location>
</feature>
<feature type="transmembrane region" description="Helical" evidence="1">
    <location>
        <begin position="117"/>
        <end position="140"/>
    </location>
</feature>
<evidence type="ECO:0000259" key="2">
    <source>
        <dbReference type="Pfam" id="PF00884"/>
    </source>
</evidence>
<feature type="transmembrane region" description="Helical" evidence="1">
    <location>
        <begin position="6"/>
        <end position="23"/>
    </location>
</feature>
<keyword evidence="1" id="KW-0812">Transmembrane</keyword>
<dbReference type="Proteomes" id="UP000824099">
    <property type="component" value="Unassembled WGS sequence"/>
</dbReference>
<dbReference type="PANTHER" id="PTHR30443">
    <property type="entry name" value="INNER MEMBRANE PROTEIN"/>
    <property type="match status" value="1"/>
</dbReference>
<feature type="transmembrane region" description="Helical" evidence="1">
    <location>
        <begin position="92"/>
        <end position="111"/>
    </location>
</feature>
<dbReference type="Gene3D" id="3.40.720.10">
    <property type="entry name" value="Alkaline Phosphatase, subunit A"/>
    <property type="match status" value="1"/>
</dbReference>
<dbReference type="EMBL" id="DVNI01000024">
    <property type="protein sequence ID" value="HIU63726.1"/>
    <property type="molecule type" value="Genomic_DNA"/>
</dbReference>
<evidence type="ECO:0000313" key="4">
    <source>
        <dbReference type="Proteomes" id="UP000824099"/>
    </source>
</evidence>
<dbReference type="GO" id="GO:0016776">
    <property type="term" value="F:phosphotransferase activity, phosphate group as acceptor"/>
    <property type="evidence" value="ECO:0007669"/>
    <property type="project" value="TreeGrafter"/>
</dbReference>
<reference evidence="3" key="2">
    <citation type="journal article" date="2021" name="PeerJ">
        <title>Extensive microbial diversity within the chicken gut microbiome revealed by metagenomics and culture.</title>
        <authorList>
            <person name="Gilroy R."/>
            <person name="Ravi A."/>
            <person name="Getino M."/>
            <person name="Pursley I."/>
            <person name="Horton D.L."/>
            <person name="Alikhan N.F."/>
            <person name="Baker D."/>
            <person name="Gharbi K."/>
            <person name="Hall N."/>
            <person name="Watson M."/>
            <person name="Adriaenssens E.M."/>
            <person name="Foster-Nyarko E."/>
            <person name="Jarju S."/>
            <person name="Secka A."/>
            <person name="Antonio M."/>
            <person name="Oren A."/>
            <person name="Chaudhuri R.R."/>
            <person name="La Ragione R."/>
            <person name="Hildebrand F."/>
            <person name="Pallen M.J."/>
        </authorList>
    </citation>
    <scope>NUCLEOTIDE SEQUENCE</scope>
    <source>
        <strain evidence="3">CHK160-1198</strain>
    </source>
</reference>
<evidence type="ECO:0000256" key="1">
    <source>
        <dbReference type="SAM" id="Phobius"/>
    </source>
</evidence>
<dbReference type="GO" id="GO:0009244">
    <property type="term" value="P:lipopolysaccharide core region biosynthetic process"/>
    <property type="evidence" value="ECO:0007669"/>
    <property type="project" value="TreeGrafter"/>
</dbReference>
<keyword evidence="1" id="KW-0472">Membrane</keyword>
<evidence type="ECO:0000313" key="3">
    <source>
        <dbReference type="EMBL" id="HIU63726.1"/>
    </source>
</evidence>
<feature type="transmembrane region" description="Helical" evidence="1">
    <location>
        <begin position="201"/>
        <end position="220"/>
    </location>
</feature>
<keyword evidence="1" id="KW-1133">Transmembrane helix</keyword>
<dbReference type="AlphaFoldDB" id="A0A9D1SKN1"/>
<dbReference type="InterPro" id="IPR040423">
    <property type="entry name" value="PEA_transferase"/>
</dbReference>
<dbReference type="PANTHER" id="PTHR30443:SF0">
    <property type="entry name" value="PHOSPHOETHANOLAMINE TRANSFERASE EPTA"/>
    <property type="match status" value="1"/>
</dbReference>
<proteinExistence type="predicted"/>
<protein>
    <submittedName>
        <fullName evidence="3">Sulfatase-like hydrolase/transferase</fullName>
    </submittedName>
</protein>
<organism evidence="3 4">
    <name type="scientific">Candidatus Avacidaminococcus intestinavium</name>
    <dbReference type="NCBI Taxonomy" id="2840684"/>
    <lineage>
        <taxon>Bacteria</taxon>
        <taxon>Bacillati</taxon>
        <taxon>Bacillota</taxon>
        <taxon>Negativicutes</taxon>
        <taxon>Acidaminococcales</taxon>
        <taxon>Acidaminococcaceae</taxon>
        <taxon>Acidaminococcaceae incertae sedis</taxon>
        <taxon>Candidatus Avacidaminococcus</taxon>
    </lineage>
</organism>
<dbReference type="Pfam" id="PF00884">
    <property type="entry name" value="Sulfatase"/>
    <property type="match status" value="1"/>
</dbReference>
<feature type="transmembrane region" description="Helical" evidence="1">
    <location>
        <begin position="174"/>
        <end position="195"/>
    </location>
</feature>
<comment type="caution">
    <text evidence="3">The sequence shown here is derived from an EMBL/GenBank/DDBJ whole genome shotgun (WGS) entry which is preliminary data.</text>
</comment>
<gene>
    <name evidence="3" type="ORF">IAB06_01620</name>
</gene>
<reference evidence="3" key="1">
    <citation type="submission" date="2020-10" db="EMBL/GenBank/DDBJ databases">
        <authorList>
            <person name="Gilroy R."/>
        </authorList>
    </citation>
    <scope>NUCLEOTIDE SEQUENCE</scope>
    <source>
        <strain evidence="3">CHK160-1198</strain>
    </source>
</reference>
<dbReference type="GO" id="GO:0005886">
    <property type="term" value="C:plasma membrane"/>
    <property type="evidence" value="ECO:0007669"/>
    <property type="project" value="UniProtKB-SubCell"/>
</dbReference>
<dbReference type="InterPro" id="IPR017850">
    <property type="entry name" value="Alkaline_phosphatase_core_sf"/>
</dbReference>
<dbReference type="InterPro" id="IPR000917">
    <property type="entry name" value="Sulfatase_N"/>
</dbReference>
<name>A0A9D1SKN1_9FIRM</name>
<keyword evidence="3" id="KW-0378">Hydrolase</keyword>
<feature type="domain" description="Sulfatase N-terminal" evidence="2">
    <location>
        <begin position="268"/>
        <end position="333"/>
    </location>
</feature>